<evidence type="ECO:0000313" key="4">
    <source>
        <dbReference type="EMBL" id="MCO6044451.1"/>
    </source>
</evidence>
<feature type="region of interest" description="Disordered" evidence="1">
    <location>
        <begin position="32"/>
        <end position="51"/>
    </location>
</feature>
<evidence type="ECO:0000256" key="2">
    <source>
        <dbReference type="SAM" id="SignalP"/>
    </source>
</evidence>
<dbReference type="Proteomes" id="UP001155241">
    <property type="component" value="Unassembled WGS sequence"/>
</dbReference>
<feature type="signal peptide" evidence="2">
    <location>
        <begin position="1"/>
        <end position="23"/>
    </location>
</feature>
<dbReference type="AlphaFoldDB" id="A0A9X2FEQ9"/>
<gene>
    <name evidence="4" type="ORF">NG895_11100</name>
</gene>
<evidence type="ECO:0000259" key="3">
    <source>
        <dbReference type="Pfam" id="PF06439"/>
    </source>
</evidence>
<protein>
    <submittedName>
        <fullName evidence="4">DUF1080 domain-containing protein</fullName>
    </submittedName>
</protein>
<keyword evidence="5" id="KW-1185">Reference proteome</keyword>
<dbReference type="Pfam" id="PF06439">
    <property type="entry name" value="3keto-disac_hyd"/>
    <property type="match status" value="1"/>
</dbReference>
<dbReference type="Gene3D" id="2.60.120.560">
    <property type="entry name" value="Exo-inulinase, domain 1"/>
    <property type="match status" value="1"/>
</dbReference>
<name>A0A9X2FEQ9_9BACT</name>
<proteinExistence type="predicted"/>
<dbReference type="EMBL" id="JAMXLR010000036">
    <property type="protein sequence ID" value="MCO6044451.1"/>
    <property type="molecule type" value="Genomic_DNA"/>
</dbReference>
<evidence type="ECO:0000256" key="1">
    <source>
        <dbReference type="SAM" id="MobiDB-lite"/>
    </source>
</evidence>
<sequence>MSRIIQRFACWNFTCLLAAIALAVSTHLPARGETPATTDSNKTAPDEAGPVSNQFRELFNGKDLSGWKGAPGWWQVRDGLLICESTAEKPCTRSHYLYWTGGEPGDFELKAVFRITGDGNSGIQFRSEPRPDWDTWGYQADLDTAGQYTGCVYQHERGLVAERGQRVRIDESGEKHIESIGDSAELLKKVRPGEWNEYRIVAKGPTIQLWINDTPMCEVEDHQRDFVRSRGILALQMHQGPPMKIEFKSVRLRSLDDQSSDSGRE</sequence>
<organism evidence="4 5">
    <name type="scientific">Aeoliella straminimaris</name>
    <dbReference type="NCBI Taxonomy" id="2954799"/>
    <lineage>
        <taxon>Bacteria</taxon>
        <taxon>Pseudomonadati</taxon>
        <taxon>Planctomycetota</taxon>
        <taxon>Planctomycetia</taxon>
        <taxon>Pirellulales</taxon>
        <taxon>Lacipirellulaceae</taxon>
        <taxon>Aeoliella</taxon>
    </lineage>
</organism>
<keyword evidence="2" id="KW-0732">Signal</keyword>
<feature type="chain" id="PRO_5040768941" evidence="2">
    <location>
        <begin position="24"/>
        <end position="265"/>
    </location>
</feature>
<evidence type="ECO:0000313" key="5">
    <source>
        <dbReference type="Proteomes" id="UP001155241"/>
    </source>
</evidence>
<dbReference type="GO" id="GO:0016787">
    <property type="term" value="F:hydrolase activity"/>
    <property type="evidence" value="ECO:0007669"/>
    <property type="project" value="InterPro"/>
</dbReference>
<accession>A0A9X2FEQ9</accession>
<dbReference type="RefSeq" id="WP_252852553.1">
    <property type="nucleotide sequence ID" value="NZ_JAMXLR010000036.1"/>
</dbReference>
<feature type="domain" description="3-keto-alpha-glucoside-1,2-lyase/3-keto-2-hydroxy-glucal hydratase" evidence="3">
    <location>
        <begin position="55"/>
        <end position="253"/>
    </location>
</feature>
<dbReference type="InterPro" id="IPR010496">
    <property type="entry name" value="AL/BT2_dom"/>
</dbReference>
<reference evidence="4" key="1">
    <citation type="submission" date="2022-06" db="EMBL/GenBank/DDBJ databases">
        <title>Aeoliella straminimaris, a novel planctomycete from sediments.</title>
        <authorList>
            <person name="Vitorino I.R."/>
            <person name="Lage O.M."/>
        </authorList>
    </citation>
    <scope>NUCLEOTIDE SEQUENCE</scope>
    <source>
        <strain evidence="4">ICT_H6.2</strain>
    </source>
</reference>
<comment type="caution">
    <text evidence="4">The sequence shown here is derived from an EMBL/GenBank/DDBJ whole genome shotgun (WGS) entry which is preliminary data.</text>
</comment>